<keyword evidence="4" id="KW-1185">Reference proteome</keyword>
<dbReference type="InterPro" id="IPR021235">
    <property type="entry name" value="DUF2637"/>
</dbReference>
<dbReference type="RefSeq" id="WP_268754678.1">
    <property type="nucleotide sequence ID" value="NZ_CP113836.1"/>
</dbReference>
<feature type="region of interest" description="Disordered" evidence="1">
    <location>
        <begin position="130"/>
        <end position="171"/>
    </location>
</feature>
<name>A0ABY7AXK1_9PSEU</name>
<keyword evidence="2" id="KW-0812">Transmembrane</keyword>
<dbReference type="Pfam" id="PF10935">
    <property type="entry name" value="DUF2637"/>
    <property type="match status" value="1"/>
</dbReference>
<feature type="transmembrane region" description="Helical" evidence="2">
    <location>
        <begin position="100"/>
        <end position="124"/>
    </location>
</feature>
<protein>
    <submittedName>
        <fullName evidence="3">DUF2637 domain-containing protein</fullName>
    </submittedName>
</protein>
<feature type="transmembrane region" description="Helical" evidence="2">
    <location>
        <begin position="70"/>
        <end position="88"/>
    </location>
</feature>
<gene>
    <name evidence="3" type="ORF">ORV05_26270</name>
</gene>
<keyword evidence="2" id="KW-0472">Membrane</keyword>
<keyword evidence="2" id="KW-1133">Transmembrane helix</keyword>
<sequence length="311" mass="32077">MTRPWITWAGLAAVALAAAVLSFASLRNLAIACGTPGELAWLLPVCVDAAALAATRVWLTGEGPEKARRFARILALGMIALSVAGNAADHFLAGNDIRPPWWTVVAVASVPPLVLGAVAHLAALAAKGTQDLSTPGFRPEGGTLDAEPVGSRLSPLGEGSGGHDVQQSPTGFLAGTQFETGAATLRPEGGMTAPGDAGASGVEEVPTQAVGTDQPGAEPVALGEDSTPPAETVTEHQEEHQARQEEHQEPFEHLVLRAARLVAEGEAEGRKVGRGTIAAALGINEHQARQVLRQVAEMSPPTLYAVGGEHR</sequence>
<organism evidence="3 4">
    <name type="scientific">Amycolatopsis cynarae</name>
    <dbReference type="NCBI Taxonomy" id="2995223"/>
    <lineage>
        <taxon>Bacteria</taxon>
        <taxon>Bacillati</taxon>
        <taxon>Actinomycetota</taxon>
        <taxon>Actinomycetes</taxon>
        <taxon>Pseudonocardiales</taxon>
        <taxon>Pseudonocardiaceae</taxon>
        <taxon>Amycolatopsis</taxon>
    </lineage>
</organism>
<evidence type="ECO:0000313" key="4">
    <source>
        <dbReference type="Proteomes" id="UP001163203"/>
    </source>
</evidence>
<proteinExistence type="predicted"/>
<dbReference type="EMBL" id="CP113836">
    <property type="protein sequence ID" value="WAL64452.1"/>
    <property type="molecule type" value="Genomic_DNA"/>
</dbReference>
<dbReference type="Proteomes" id="UP001163203">
    <property type="component" value="Chromosome"/>
</dbReference>
<feature type="region of interest" description="Disordered" evidence="1">
    <location>
        <begin position="185"/>
        <end position="240"/>
    </location>
</feature>
<evidence type="ECO:0000313" key="3">
    <source>
        <dbReference type="EMBL" id="WAL64452.1"/>
    </source>
</evidence>
<evidence type="ECO:0000256" key="2">
    <source>
        <dbReference type="SAM" id="Phobius"/>
    </source>
</evidence>
<accession>A0ABY7AXK1</accession>
<feature type="transmembrane region" description="Helical" evidence="2">
    <location>
        <begin position="39"/>
        <end position="58"/>
    </location>
</feature>
<reference evidence="3" key="1">
    <citation type="submission" date="2022-11" db="EMBL/GenBank/DDBJ databases">
        <authorList>
            <person name="Mo P."/>
        </authorList>
    </citation>
    <scope>NUCLEOTIDE SEQUENCE</scope>
    <source>
        <strain evidence="3">HUAS 11-8</strain>
    </source>
</reference>
<evidence type="ECO:0000256" key="1">
    <source>
        <dbReference type="SAM" id="MobiDB-lite"/>
    </source>
</evidence>